<reference evidence="4" key="1">
    <citation type="submission" date="2014-09" db="EMBL/GenBank/DDBJ databases">
        <title>Genome sequence of the luminous mushroom Mycena chlorophos for searching fungal bioluminescence genes.</title>
        <authorList>
            <person name="Tanaka Y."/>
            <person name="Kasuga D."/>
            <person name="Oba Y."/>
            <person name="Hase S."/>
            <person name="Sato K."/>
            <person name="Oba Y."/>
            <person name="Sakakibara Y."/>
        </authorList>
    </citation>
    <scope>NUCLEOTIDE SEQUENCE</scope>
</reference>
<sequence length="115" mass="12532">MSSDSSRPSLRVNSFFLPRYASQTVRLPCKPAKFNGSTAAVTTADGGQVTISLLPNTHMAPNSYYEVLGQVVNATTLKTLQVTELGTNIDMTLVNSTIQLMHDERFYGALFTEQG</sequence>
<organism evidence="4 5">
    <name type="scientific">Mycena chlorophos</name>
    <name type="common">Agaric fungus</name>
    <name type="synonym">Agaricus chlorophos</name>
    <dbReference type="NCBI Taxonomy" id="658473"/>
    <lineage>
        <taxon>Eukaryota</taxon>
        <taxon>Fungi</taxon>
        <taxon>Dikarya</taxon>
        <taxon>Basidiomycota</taxon>
        <taxon>Agaricomycotina</taxon>
        <taxon>Agaricomycetes</taxon>
        <taxon>Agaricomycetidae</taxon>
        <taxon>Agaricales</taxon>
        <taxon>Marasmiineae</taxon>
        <taxon>Mycenaceae</taxon>
        <taxon>Mycena</taxon>
    </lineage>
</organism>
<name>A0ABQ0LHC3_MYCCL</name>
<accession>A0ABQ0LHC3</accession>
<evidence type="ECO:0000256" key="3">
    <source>
        <dbReference type="ARBA" id="ARBA00023242"/>
    </source>
</evidence>
<proteinExistence type="inferred from homology"/>
<evidence type="ECO:0000313" key="5">
    <source>
        <dbReference type="Proteomes" id="UP000815677"/>
    </source>
</evidence>
<dbReference type="Gene3D" id="2.40.50.140">
    <property type="entry name" value="Nucleic acid-binding proteins"/>
    <property type="match status" value="1"/>
</dbReference>
<evidence type="ECO:0008006" key="6">
    <source>
        <dbReference type="Google" id="ProtNLM"/>
    </source>
</evidence>
<evidence type="ECO:0000313" key="4">
    <source>
        <dbReference type="EMBL" id="GAT50554.1"/>
    </source>
</evidence>
<dbReference type="CDD" id="cd04479">
    <property type="entry name" value="RPA3"/>
    <property type="match status" value="1"/>
</dbReference>
<dbReference type="Proteomes" id="UP000815677">
    <property type="component" value="Unassembled WGS sequence"/>
</dbReference>
<dbReference type="EMBL" id="DF846523">
    <property type="protein sequence ID" value="GAT50554.1"/>
    <property type="molecule type" value="Genomic_DNA"/>
</dbReference>
<keyword evidence="3" id="KW-0539">Nucleus</keyword>
<comment type="similarity">
    <text evidence="2">Belongs to the replication factor A protein 3 family.</text>
</comment>
<evidence type="ECO:0000256" key="2">
    <source>
        <dbReference type="ARBA" id="ARBA00009761"/>
    </source>
</evidence>
<comment type="subcellular location">
    <subcellularLocation>
        <location evidence="1">Nucleus</location>
    </subcellularLocation>
</comment>
<protein>
    <recommendedName>
        <fullName evidence="6">Replication factor A protein 3</fullName>
    </recommendedName>
</protein>
<evidence type="ECO:0000256" key="1">
    <source>
        <dbReference type="ARBA" id="ARBA00004123"/>
    </source>
</evidence>
<gene>
    <name evidence="4" type="ORF">MCHLO_07782</name>
</gene>
<dbReference type="SUPFAM" id="SSF50249">
    <property type="entry name" value="Nucleic acid-binding proteins"/>
    <property type="match status" value="1"/>
</dbReference>
<dbReference type="InterPro" id="IPR013970">
    <property type="entry name" value="Rfa2"/>
</dbReference>
<dbReference type="InterPro" id="IPR012340">
    <property type="entry name" value="NA-bd_OB-fold"/>
</dbReference>
<dbReference type="PANTHER" id="PTHR15114:SF1">
    <property type="entry name" value="REPLICATION PROTEIN A 14 KDA SUBUNIT"/>
    <property type="match status" value="1"/>
</dbReference>
<dbReference type="PANTHER" id="PTHR15114">
    <property type="entry name" value="REPLICATION PROTEIN A3"/>
    <property type="match status" value="1"/>
</dbReference>
<keyword evidence="5" id="KW-1185">Reference proteome</keyword>
<dbReference type="Pfam" id="PF08661">
    <property type="entry name" value="Rep_fac-A_3"/>
    <property type="match status" value="1"/>
</dbReference>